<feature type="transmembrane region" description="Helical" evidence="2">
    <location>
        <begin position="337"/>
        <end position="364"/>
    </location>
</feature>
<keyword evidence="2" id="KW-0812">Transmembrane</keyword>
<keyword evidence="2" id="KW-0472">Membrane</keyword>
<feature type="transmembrane region" description="Helical" evidence="2">
    <location>
        <begin position="216"/>
        <end position="239"/>
    </location>
</feature>
<dbReference type="GO" id="GO:0016020">
    <property type="term" value="C:membrane"/>
    <property type="evidence" value="ECO:0007669"/>
    <property type="project" value="TreeGrafter"/>
</dbReference>
<evidence type="ECO:0000313" key="3">
    <source>
        <dbReference type="EMBL" id="CAE0402489.1"/>
    </source>
</evidence>
<dbReference type="PANTHER" id="PTHR13146:SF3">
    <property type="entry name" value="EAMA DOMAIN-CONTAINING PROTEIN"/>
    <property type="match status" value="1"/>
</dbReference>
<feature type="transmembrane region" description="Helical" evidence="2">
    <location>
        <begin position="251"/>
        <end position="271"/>
    </location>
</feature>
<name>A0A7S3KW66_9STRA</name>
<keyword evidence="2" id="KW-1133">Transmembrane helix</keyword>
<reference evidence="3" key="1">
    <citation type="submission" date="2021-01" db="EMBL/GenBank/DDBJ databases">
        <authorList>
            <person name="Corre E."/>
            <person name="Pelletier E."/>
            <person name="Niang G."/>
            <person name="Scheremetjew M."/>
            <person name="Finn R."/>
            <person name="Kale V."/>
            <person name="Holt S."/>
            <person name="Cochrane G."/>
            <person name="Meng A."/>
            <person name="Brown T."/>
            <person name="Cohen L."/>
        </authorList>
    </citation>
    <scope>NUCLEOTIDE SEQUENCE</scope>
    <source>
        <strain evidence="3">CCMP127</strain>
    </source>
</reference>
<sequence length="499" mass="56968">MMSPQGAATTNNGTTPKGNNLRSPESSHPRRGEKGLYEWLIFGAAIWTGTACSILSKVLYETTDEEGHKFDKPIAQTLAMFLAMILGVPIHWVVIYWKLPFPGYDRFRIEPSKEERVNSTPVDFDRTPRRGCHKEVTNDEEMEGLLSPRSEHDDSRIPIWTYFYLFVPAAFDCVATVLCAIGLLYLDVSIYQLLRGSGIIFVAILRHYYLGEHSFLFQWTGVGWNVLSVLLVGMAALLASSHSNKSNLEDAVIGVTFMLAGTMVQSMMFVFEEKVMSVDEDKVPPLLLFGMEGVWGTLITIFFLYPIGYFAYGNDRGSFEDPWSTWEMLKSTPSIQLLMFLYCLSIFIYNLFAVLVTFSLSSVWHSILDNFRPMTVWVTDLVLYYSLATNTFGEPWTAYSWIQLGGLFILVYGTMIYNAPDAGSIKLRGEWYSFGLDFSDEYHDIQAQRRFSTMGSYPSLQRFLRSRSRHECDPRIFMSMREIPSPKIHYGSLKEQHSI</sequence>
<feature type="transmembrane region" description="Helical" evidence="2">
    <location>
        <begin position="36"/>
        <end position="56"/>
    </location>
</feature>
<feature type="transmembrane region" description="Helical" evidence="2">
    <location>
        <begin position="77"/>
        <end position="97"/>
    </location>
</feature>
<feature type="transmembrane region" description="Helical" evidence="2">
    <location>
        <begin position="162"/>
        <end position="186"/>
    </location>
</feature>
<organism evidence="3">
    <name type="scientific">Amphora coffeiformis</name>
    <dbReference type="NCBI Taxonomy" id="265554"/>
    <lineage>
        <taxon>Eukaryota</taxon>
        <taxon>Sar</taxon>
        <taxon>Stramenopiles</taxon>
        <taxon>Ochrophyta</taxon>
        <taxon>Bacillariophyta</taxon>
        <taxon>Bacillariophyceae</taxon>
        <taxon>Bacillariophycidae</taxon>
        <taxon>Thalassiophysales</taxon>
        <taxon>Catenulaceae</taxon>
        <taxon>Amphora</taxon>
    </lineage>
</organism>
<proteinExistence type="predicted"/>
<feature type="compositionally biased region" description="Low complexity" evidence="1">
    <location>
        <begin position="1"/>
        <end position="15"/>
    </location>
</feature>
<feature type="transmembrane region" description="Helical" evidence="2">
    <location>
        <begin position="398"/>
        <end position="419"/>
    </location>
</feature>
<accession>A0A7S3KW66</accession>
<feature type="region of interest" description="Disordered" evidence="1">
    <location>
        <begin position="1"/>
        <end position="31"/>
    </location>
</feature>
<gene>
    <name evidence="3" type="ORF">ACOF00016_LOCUS772</name>
</gene>
<dbReference type="AlphaFoldDB" id="A0A7S3KW66"/>
<evidence type="ECO:0000256" key="2">
    <source>
        <dbReference type="SAM" id="Phobius"/>
    </source>
</evidence>
<evidence type="ECO:0000256" key="1">
    <source>
        <dbReference type="SAM" id="MobiDB-lite"/>
    </source>
</evidence>
<dbReference type="EMBL" id="HBIM01000886">
    <property type="protein sequence ID" value="CAE0402489.1"/>
    <property type="molecule type" value="Transcribed_RNA"/>
</dbReference>
<feature type="transmembrane region" description="Helical" evidence="2">
    <location>
        <begin position="293"/>
        <end position="312"/>
    </location>
</feature>
<evidence type="ECO:0008006" key="4">
    <source>
        <dbReference type="Google" id="ProtNLM"/>
    </source>
</evidence>
<feature type="transmembrane region" description="Helical" evidence="2">
    <location>
        <begin position="193"/>
        <end position="210"/>
    </location>
</feature>
<protein>
    <recommendedName>
        <fullName evidence="4">EamA domain-containing protein</fullName>
    </recommendedName>
</protein>
<dbReference type="PANTHER" id="PTHR13146">
    <property type="match status" value="1"/>
</dbReference>